<dbReference type="Pfam" id="PF24137">
    <property type="entry name" value="DA_N"/>
    <property type="match status" value="1"/>
</dbReference>
<evidence type="ECO:0000313" key="4">
    <source>
        <dbReference type="Proteomes" id="UP000799118"/>
    </source>
</evidence>
<evidence type="ECO:0000259" key="2">
    <source>
        <dbReference type="Pfam" id="PF25581"/>
    </source>
</evidence>
<keyword evidence="4" id="KW-1185">Reference proteome</keyword>
<protein>
    <submittedName>
        <fullName evidence="3">Uncharacterized protein</fullName>
    </submittedName>
</protein>
<proteinExistence type="predicted"/>
<evidence type="ECO:0000259" key="1">
    <source>
        <dbReference type="Pfam" id="PF24137"/>
    </source>
</evidence>
<dbReference type="SUPFAM" id="SSF159245">
    <property type="entry name" value="AttH-like"/>
    <property type="match status" value="1"/>
</dbReference>
<feature type="domain" description="AsqO/PenF-like C-terminal" evidence="2">
    <location>
        <begin position="179"/>
        <end position="300"/>
    </location>
</feature>
<dbReference type="EMBL" id="ML769703">
    <property type="protein sequence ID" value="KAE9389303.1"/>
    <property type="molecule type" value="Genomic_DNA"/>
</dbReference>
<organism evidence="3 4">
    <name type="scientific">Gymnopus androsaceus JB14</name>
    <dbReference type="NCBI Taxonomy" id="1447944"/>
    <lineage>
        <taxon>Eukaryota</taxon>
        <taxon>Fungi</taxon>
        <taxon>Dikarya</taxon>
        <taxon>Basidiomycota</taxon>
        <taxon>Agaricomycotina</taxon>
        <taxon>Agaricomycetes</taxon>
        <taxon>Agaricomycetidae</taxon>
        <taxon>Agaricales</taxon>
        <taxon>Marasmiineae</taxon>
        <taxon>Omphalotaceae</taxon>
        <taxon>Gymnopus</taxon>
    </lineage>
</organism>
<gene>
    <name evidence="3" type="ORF">BT96DRAFT_407319</name>
</gene>
<dbReference type="Proteomes" id="UP000799118">
    <property type="component" value="Unassembled WGS sequence"/>
</dbReference>
<feature type="domain" description="Diels-Alderase N-terminal" evidence="1">
    <location>
        <begin position="12"/>
        <end position="172"/>
    </location>
</feature>
<dbReference type="OrthoDB" id="5344254at2759"/>
<sequence>MSNVHLPAYGQVWTFDAVSSTDPSDTILAVFFASPELTTPNILHVDLLVQARGNLYSADSNFAEFAELNTQGNGMSGVWEGTGCSFSASEDMSTMTINFTDPFEITGSVILNAIAPPHYPCSPAEIGANMKFLPHLGWDNAFPDAKTSVDLQVNGNTHVKFEDGIGYQDLSWSDISHEDALERYSWAHGRLGPYSIVWFAGEGSGGTQKASGYVSKDGELLSTPCSGVIVEIEAAAPNSTLGPIRSFMVEIPFENQAIIANLTIGNVFVNEGDLVLGTGVLRGGVKGGDQYYSGSAAFEYVGIS</sequence>
<name>A0A6A4GV69_9AGAR</name>
<evidence type="ECO:0000313" key="3">
    <source>
        <dbReference type="EMBL" id="KAE9389303.1"/>
    </source>
</evidence>
<dbReference type="InterPro" id="IPR057722">
    <property type="entry name" value="AsqO/PenF-like_C"/>
</dbReference>
<reference evidence="3" key="1">
    <citation type="journal article" date="2019" name="Environ. Microbiol.">
        <title>Fungal ecological strategies reflected in gene transcription - a case study of two litter decomposers.</title>
        <authorList>
            <person name="Barbi F."/>
            <person name="Kohler A."/>
            <person name="Barry K."/>
            <person name="Baskaran P."/>
            <person name="Daum C."/>
            <person name="Fauchery L."/>
            <person name="Ihrmark K."/>
            <person name="Kuo A."/>
            <person name="LaButti K."/>
            <person name="Lipzen A."/>
            <person name="Morin E."/>
            <person name="Grigoriev I.V."/>
            <person name="Henrissat B."/>
            <person name="Lindahl B."/>
            <person name="Martin F."/>
        </authorList>
    </citation>
    <scope>NUCLEOTIDE SEQUENCE</scope>
    <source>
        <strain evidence="3">JB14</strain>
    </source>
</reference>
<dbReference type="AlphaFoldDB" id="A0A6A4GV69"/>
<dbReference type="InterPro" id="IPR056402">
    <property type="entry name" value="DA_N"/>
</dbReference>
<accession>A0A6A4GV69</accession>
<dbReference type="Pfam" id="PF25581">
    <property type="entry name" value="AsqO_C"/>
    <property type="match status" value="1"/>
</dbReference>